<accession>X0XJE0</accession>
<feature type="non-terminal residue" evidence="1">
    <location>
        <position position="1"/>
    </location>
</feature>
<organism evidence="1">
    <name type="scientific">marine sediment metagenome</name>
    <dbReference type="NCBI Taxonomy" id="412755"/>
    <lineage>
        <taxon>unclassified sequences</taxon>
        <taxon>metagenomes</taxon>
        <taxon>ecological metagenomes</taxon>
    </lineage>
</organism>
<evidence type="ECO:0000313" key="1">
    <source>
        <dbReference type="EMBL" id="GAG43274.1"/>
    </source>
</evidence>
<dbReference type="EMBL" id="BARS01055164">
    <property type="protein sequence ID" value="GAG43274.1"/>
    <property type="molecule type" value="Genomic_DNA"/>
</dbReference>
<gene>
    <name evidence="1" type="ORF">S01H1_81509</name>
</gene>
<protein>
    <submittedName>
        <fullName evidence="1">Uncharacterized protein</fullName>
    </submittedName>
</protein>
<proteinExistence type="predicted"/>
<comment type="caution">
    <text evidence="1">The sequence shown here is derived from an EMBL/GenBank/DDBJ whole genome shotgun (WGS) entry which is preliminary data.</text>
</comment>
<reference evidence="1" key="1">
    <citation type="journal article" date="2014" name="Front. Microbiol.">
        <title>High frequency of phylogenetically diverse reductive dehalogenase-homologous genes in deep subseafloor sedimentary metagenomes.</title>
        <authorList>
            <person name="Kawai M."/>
            <person name="Futagami T."/>
            <person name="Toyoda A."/>
            <person name="Takaki Y."/>
            <person name="Nishi S."/>
            <person name="Hori S."/>
            <person name="Arai W."/>
            <person name="Tsubouchi T."/>
            <person name="Morono Y."/>
            <person name="Uchiyama I."/>
            <person name="Ito T."/>
            <person name="Fujiyama A."/>
            <person name="Inagaki F."/>
            <person name="Takami H."/>
        </authorList>
    </citation>
    <scope>NUCLEOTIDE SEQUENCE</scope>
    <source>
        <strain evidence="1">Expedition CK06-06</strain>
    </source>
</reference>
<sequence>DYVAGTYGTNAPSLQTPDCGANGGAVAYSARVEIPVPWEYEAGESMTLRLSAGMITAVADQTATVDVQVYKSDEDATSTGDLCGTDATSDNMNNTVFADVDFVITPTTLVPGDLLDVLITVTVDDDATPITKGSIGSVQLLCDVR</sequence>
<dbReference type="AlphaFoldDB" id="X0XJE0"/>
<name>X0XJE0_9ZZZZ</name>